<reference evidence="1 2" key="1">
    <citation type="submission" date="2016-02" db="EMBL/GenBank/DDBJ databases">
        <title>Draft genome sequence of Thermodesulfatator sp. S606.</title>
        <authorList>
            <person name="Lai Q."/>
            <person name="Cao J."/>
            <person name="Dupont S."/>
            <person name="Shao Z."/>
            <person name="Jebbar M."/>
            <person name="Alain K."/>
        </authorList>
    </citation>
    <scope>NUCLEOTIDE SEQUENCE [LARGE SCALE GENOMIC DNA]</scope>
    <source>
        <strain evidence="1 2">S606</strain>
    </source>
</reference>
<gene>
    <name evidence="1" type="ORF">TH606_05325</name>
</gene>
<sequence>MVIWNLWAFLGHLVALKISPEVFFPQNGEDYHFCHRKILLKSWKEFLYYIFQNDNLFTLPAFYLIYRGISRMEALLRGET</sequence>
<accession>A0A177E754</accession>
<comment type="caution">
    <text evidence="1">The sequence shown here is derived from an EMBL/GenBank/DDBJ whole genome shotgun (WGS) entry which is preliminary data.</text>
</comment>
<evidence type="ECO:0000313" key="1">
    <source>
        <dbReference type="EMBL" id="OAG27777.1"/>
    </source>
</evidence>
<dbReference type="AlphaFoldDB" id="A0A177E754"/>
<keyword evidence="2" id="KW-1185">Reference proteome</keyword>
<dbReference type="STRING" id="1795632.TH606_05325"/>
<proteinExistence type="predicted"/>
<protein>
    <submittedName>
        <fullName evidence="1">Uncharacterized protein</fullName>
    </submittedName>
</protein>
<organism evidence="1 2">
    <name type="scientific">Thermodesulfatator autotrophicus</name>
    <dbReference type="NCBI Taxonomy" id="1795632"/>
    <lineage>
        <taxon>Bacteria</taxon>
        <taxon>Pseudomonadati</taxon>
        <taxon>Thermodesulfobacteriota</taxon>
        <taxon>Thermodesulfobacteria</taxon>
        <taxon>Thermodesulfobacteriales</taxon>
        <taxon>Thermodesulfatatoraceae</taxon>
        <taxon>Thermodesulfatator</taxon>
    </lineage>
</organism>
<name>A0A177E754_9BACT</name>
<dbReference type="EMBL" id="LSFI01000020">
    <property type="protein sequence ID" value="OAG27777.1"/>
    <property type="molecule type" value="Genomic_DNA"/>
</dbReference>
<evidence type="ECO:0000313" key="2">
    <source>
        <dbReference type="Proteomes" id="UP000076964"/>
    </source>
</evidence>
<dbReference type="Proteomes" id="UP000076964">
    <property type="component" value="Unassembled WGS sequence"/>
</dbReference>